<dbReference type="RefSeq" id="WP_233051003.1">
    <property type="nucleotide sequence ID" value="NZ_JAIMJA010000001.1"/>
</dbReference>
<gene>
    <name evidence="1" type="ORF">K6Y31_00970</name>
</gene>
<dbReference type="Proteomes" id="UP001201273">
    <property type="component" value="Unassembled WGS sequence"/>
</dbReference>
<evidence type="ECO:0000313" key="2">
    <source>
        <dbReference type="Proteomes" id="UP001201273"/>
    </source>
</evidence>
<evidence type="ECO:0000313" key="1">
    <source>
        <dbReference type="EMBL" id="MCE2593391.1"/>
    </source>
</evidence>
<comment type="caution">
    <text evidence="1">The sequence shown here is derived from an EMBL/GenBank/DDBJ whole genome shotgun (WGS) entry which is preliminary data.</text>
</comment>
<protein>
    <recommendedName>
        <fullName evidence="3">MarR family transcriptional regulator</fullName>
    </recommendedName>
</protein>
<keyword evidence="2" id="KW-1185">Reference proteome</keyword>
<dbReference type="EMBL" id="JAIMJA010000001">
    <property type="protein sequence ID" value="MCE2593391.1"/>
    <property type="molecule type" value="Genomic_DNA"/>
</dbReference>
<organism evidence="1 2">
    <name type="scientific">Motilimonas cestriensis</name>
    <dbReference type="NCBI Taxonomy" id="2742685"/>
    <lineage>
        <taxon>Bacteria</taxon>
        <taxon>Pseudomonadati</taxon>
        <taxon>Pseudomonadota</taxon>
        <taxon>Gammaproteobacteria</taxon>
        <taxon>Alteromonadales</taxon>
        <taxon>Alteromonadales genera incertae sedis</taxon>
        <taxon>Motilimonas</taxon>
    </lineage>
</organism>
<proteinExistence type="predicted"/>
<accession>A0ABS8W6M0</accession>
<reference evidence="1 2" key="1">
    <citation type="journal article" date="2022" name="Environ. Microbiol. Rep.">
        <title>Eco-phylogenetic analyses reveal divergent evolution of vitamin B12 metabolism in the marine bacterial family 'Psychromonadaceae'.</title>
        <authorList>
            <person name="Jin X."/>
            <person name="Yang Y."/>
            <person name="Cao H."/>
            <person name="Gao B."/>
            <person name="Zhao Z."/>
        </authorList>
    </citation>
    <scope>NUCLEOTIDE SEQUENCE [LARGE SCALE GENOMIC DNA]</scope>
    <source>
        <strain evidence="1 2">MKS20</strain>
    </source>
</reference>
<name>A0ABS8W6M0_9GAMM</name>
<sequence>MNGMIEGQASQLYDLLHDENDISLMLYLEKKQFSHNQQRAIIKQLKAMNSPTQSQLAGLLDQNLI</sequence>
<evidence type="ECO:0008006" key="3">
    <source>
        <dbReference type="Google" id="ProtNLM"/>
    </source>
</evidence>